<accession>A0A0K1P5C5</accession>
<dbReference type="EMBL" id="CP012328">
    <property type="protein sequence ID" value="AKU79384.1"/>
    <property type="molecule type" value="Genomic_DNA"/>
</dbReference>
<keyword evidence="2" id="KW-1185">Reference proteome</keyword>
<sequence length="77" mass="9165">MKVSNNVKKVIVTWLLKKINKKITKLDKQNNNKGANQRNVKVFCNINELSKWKIENIKLKKIKLNKTWDKIIIKPHK</sequence>
<reference evidence="1 2" key="1">
    <citation type="journal article" date="2015" name="Genome Announc.">
        <title>Complete Genome Sequence of Spiroplasma turonicum Strain Tab4cT, a Parasite of a Horse Fly, Haematopota sp. (Diptera: Tabanidae).</title>
        <authorList>
            <person name="Davis R.E."/>
            <person name="Shao J."/>
            <person name="Zhao Y."/>
            <person name="Gasparich G.E."/>
            <person name="Gaynor B.J."/>
            <person name="Donofrio N."/>
        </authorList>
    </citation>
    <scope>NUCLEOTIDE SEQUENCE [LARGE SCALE GENOMIC DNA]</scope>
    <source>
        <strain evidence="1 2">Tab4c</strain>
    </source>
</reference>
<dbReference type="AlphaFoldDB" id="A0A0K1P5C5"/>
<proteinExistence type="predicted"/>
<evidence type="ECO:0000313" key="2">
    <source>
        <dbReference type="Proteomes" id="UP000067243"/>
    </source>
</evidence>
<dbReference type="KEGG" id="stur:STURON_00138"/>
<organism evidence="1 2">
    <name type="scientific">Spiroplasma turonicum</name>
    <dbReference type="NCBI Taxonomy" id="216946"/>
    <lineage>
        <taxon>Bacteria</taxon>
        <taxon>Bacillati</taxon>
        <taxon>Mycoplasmatota</taxon>
        <taxon>Mollicutes</taxon>
        <taxon>Entomoplasmatales</taxon>
        <taxon>Spiroplasmataceae</taxon>
        <taxon>Spiroplasma</taxon>
    </lineage>
</organism>
<gene>
    <name evidence="1" type="ORF">STURON_00138</name>
</gene>
<evidence type="ECO:0000313" key="1">
    <source>
        <dbReference type="EMBL" id="AKU79384.1"/>
    </source>
</evidence>
<dbReference type="Proteomes" id="UP000067243">
    <property type="component" value="Chromosome"/>
</dbReference>
<protein>
    <submittedName>
        <fullName evidence="1">Uncharacterized protein</fullName>
    </submittedName>
</protein>
<name>A0A0K1P5C5_9MOLU</name>